<dbReference type="Proteomes" id="UP001148737">
    <property type="component" value="Unassembled WGS sequence"/>
</dbReference>
<gene>
    <name evidence="1" type="ORF">NLG97_g2502</name>
</gene>
<comment type="caution">
    <text evidence="1">The sequence shown here is derived from an EMBL/GenBank/DDBJ whole genome shotgun (WGS) entry which is preliminary data.</text>
</comment>
<reference evidence="1" key="1">
    <citation type="submission" date="2022-07" db="EMBL/GenBank/DDBJ databases">
        <title>Genome Sequence of Lecanicillium saksenae.</title>
        <authorList>
            <person name="Buettner E."/>
        </authorList>
    </citation>
    <scope>NUCLEOTIDE SEQUENCE</scope>
    <source>
        <strain evidence="1">VT-O1</strain>
    </source>
</reference>
<evidence type="ECO:0000313" key="1">
    <source>
        <dbReference type="EMBL" id="KAJ3496651.1"/>
    </source>
</evidence>
<organism evidence="1 2">
    <name type="scientific">Lecanicillium saksenae</name>
    <dbReference type="NCBI Taxonomy" id="468837"/>
    <lineage>
        <taxon>Eukaryota</taxon>
        <taxon>Fungi</taxon>
        <taxon>Dikarya</taxon>
        <taxon>Ascomycota</taxon>
        <taxon>Pezizomycotina</taxon>
        <taxon>Sordariomycetes</taxon>
        <taxon>Hypocreomycetidae</taxon>
        <taxon>Hypocreales</taxon>
        <taxon>Cordycipitaceae</taxon>
        <taxon>Lecanicillium</taxon>
    </lineage>
</organism>
<sequence>MASFHLFAKLPPEVRTSIWAYSLEYRIVDETGLATTVPAQTEHRYTWINFEMDMIDIGTDDLYYIKHVASRIRRLMLEQDNAEEGWYHWEGHELIDFRNIEVIHVLSPHPLAGWADAWTERYWCREKENLKFIDKATGQVAGVDEVYAMPDAG</sequence>
<name>A0ACC1R0T8_9HYPO</name>
<protein>
    <submittedName>
        <fullName evidence="1">Uncharacterized protein</fullName>
    </submittedName>
</protein>
<evidence type="ECO:0000313" key="2">
    <source>
        <dbReference type="Proteomes" id="UP001148737"/>
    </source>
</evidence>
<dbReference type="EMBL" id="JANAKD010000172">
    <property type="protein sequence ID" value="KAJ3496651.1"/>
    <property type="molecule type" value="Genomic_DNA"/>
</dbReference>
<keyword evidence="2" id="KW-1185">Reference proteome</keyword>
<accession>A0ACC1R0T8</accession>
<proteinExistence type="predicted"/>